<dbReference type="SUPFAM" id="SSF56322">
    <property type="entry name" value="ADC synthase"/>
    <property type="match status" value="1"/>
</dbReference>
<reference evidence="2 3" key="1">
    <citation type="submission" date="2018-05" db="EMBL/GenBank/DDBJ databases">
        <title>Genomic Encyclopedia of Type Strains, Phase IV (KMG-IV): sequencing the most valuable type-strain genomes for metagenomic binning, comparative biology and taxonomic classification.</title>
        <authorList>
            <person name="Goeker M."/>
        </authorList>
    </citation>
    <scope>NUCLEOTIDE SEQUENCE [LARGE SCALE GENOMIC DNA]</scope>
    <source>
        <strain evidence="2 3">DSM 566</strain>
    </source>
</reference>
<dbReference type="Pfam" id="PF01063">
    <property type="entry name" value="Aminotran_4"/>
    <property type="match status" value="1"/>
</dbReference>
<dbReference type="AlphaFoldDB" id="A0A318H1V5"/>
<dbReference type="InterPro" id="IPR019999">
    <property type="entry name" value="Anth_synth_I-like"/>
</dbReference>
<dbReference type="Gene3D" id="3.30.470.10">
    <property type="match status" value="1"/>
</dbReference>
<dbReference type="RefSeq" id="WP_110400178.1">
    <property type="nucleotide sequence ID" value="NZ_QJJS01000005.1"/>
</dbReference>
<dbReference type="GO" id="GO:0000162">
    <property type="term" value="P:L-tryptophan biosynthetic process"/>
    <property type="evidence" value="ECO:0007669"/>
    <property type="project" value="TreeGrafter"/>
</dbReference>
<dbReference type="InterPro" id="IPR043131">
    <property type="entry name" value="BCAT-like_N"/>
</dbReference>
<evidence type="ECO:0000313" key="2">
    <source>
        <dbReference type="EMBL" id="PXW97028.1"/>
    </source>
</evidence>
<evidence type="ECO:0000259" key="1">
    <source>
        <dbReference type="Pfam" id="PF00425"/>
    </source>
</evidence>
<keyword evidence="3" id="KW-1185">Reference proteome</keyword>
<dbReference type="Pfam" id="PF00425">
    <property type="entry name" value="Chorismate_bind"/>
    <property type="match status" value="1"/>
</dbReference>
<organism evidence="2 3">
    <name type="scientific">Sphaerotilus hippei</name>
    <dbReference type="NCBI Taxonomy" id="744406"/>
    <lineage>
        <taxon>Bacteria</taxon>
        <taxon>Pseudomonadati</taxon>
        <taxon>Pseudomonadota</taxon>
        <taxon>Betaproteobacteria</taxon>
        <taxon>Burkholderiales</taxon>
        <taxon>Sphaerotilaceae</taxon>
        <taxon>Sphaerotilus</taxon>
    </lineage>
</organism>
<dbReference type="PRINTS" id="PR00095">
    <property type="entry name" value="ANTSNTHASEI"/>
</dbReference>
<gene>
    <name evidence="2" type="ORF">C7444_105127</name>
</gene>
<dbReference type="PANTHER" id="PTHR11236:SF50">
    <property type="entry name" value="AMINODEOXYCHORISMATE SYNTHASE COMPONENT 1"/>
    <property type="match status" value="1"/>
</dbReference>
<dbReference type="GO" id="GO:0046820">
    <property type="term" value="F:4-amino-4-deoxychorismate synthase activity"/>
    <property type="evidence" value="ECO:0007669"/>
    <property type="project" value="TreeGrafter"/>
</dbReference>
<dbReference type="OrthoDB" id="9803598at2"/>
<accession>A0A318H1V5</accession>
<name>A0A318H1V5_9BURK</name>
<dbReference type="Gene3D" id="3.20.10.10">
    <property type="entry name" value="D-amino Acid Aminotransferase, subunit A, domain 2"/>
    <property type="match status" value="1"/>
</dbReference>
<comment type="caution">
    <text evidence="2">The sequence shown here is derived from an EMBL/GenBank/DDBJ whole genome shotgun (WGS) entry which is preliminary data.</text>
</comment>
<dbReference type="InterPro" id="IPR015890">
    <property type="entry name" value="Chorismate_C"/>
</dbReference>
<dbReference type="EMBL" id="QJJS01000005">
    <property type="protein sequence ID" value="PXW97028.1"/>
    <property type="molecule type" value="Genomic_DNA"/>
</dbReference>
<protein>
    <submittedName>
        <fullName evidence="2">Para-aminobenzoate synthetase/4-amino-4-deoxychorismate lyase</fullName>
    </submittedName>
</protein>
<dbReference type="InterPro" id="IPR036038">
    <property type="entry name" value="Aminotransferase-like"/>
</dbReference>
<dbReference type="InterPro" id="IPR005801">
    <property type="entry name" value="ADC_synthase"/>
</dbReference>
<sequence length="640" mass="68502">MDEAVFALLDDGLSAPDEVCSRLCTGWLGDLICSDPDDLPALWQQAQGALAAGEHLVLLADYEWGVRLQGVPVPDHLAAPMPWPGCTSDTGGALRLMRFRHLQRLRPAEVRAWLQARDGGQATPGPAGVIALSPVAAGAGAEAEFEAAIERIHEWIRAGDTYQINHTHRLTGQAIGSPVALYRRLRERQPVPYGALIVLPGDRWVLSCSPELFVRHGAGRLTARPMKGTIARRPDDAAADAAAAVWLAADVKNRAENLMIVDLLRNDLGRIARTGSVRVPRLFEVEPYRTVHQMTSTVQAEPAPEVDLPALLRALFPCGSITGAPKHHTMALIGRLETSPRGLYTGAIGWIEAPAEGSGGRLGDLCLSVAIRTLLLEPPMPGQPSLRAMSVGVGAGIVLDSVAADEAQECRVKTRFVTDLDPGFTLFETMRIEAGEVRRLADHLARLSASAQALGWTPPDVGPLADRLRAQAVALQAEAPGVVHRLRLDLCHDGSTHLRCGVLAALPDGPVGLGWAHGRALPDGERALLRHKTSLRTAYDAAIQAAEAGGLFDLLFVNERGELTEGGRSTLLVRLEGRWFTPPLQSGVLAGVTRAALMADPQWRVAERVLHRSDLARAEALAVCNALRGVLPARLVPPGG</sequence>
<dbReference type="PANTHER" id="PTHR11236">
    <property type="entry name" value="AMINOBENZOATE/ANTHRANILATE SYNTHASE"/>
    <property type="match status" value="1"/>
</dbReference>
<keyword evidence="2" id="KW-0456">Lyase</keyword>
<feature type="domain" description="Chorismate-utilising enzyme C-terminal" evidence="1">
    <location>
        <begin position="142"/>
        <end position="413"/>
    </location>
</feature>
<dbReference type="InterPro" id="IPR001544">
    <property type="entry name" value="Aminotrans_IV"/>
</dbReference>
<dbReference type="Proteomes" id="UP000247811">
    <property type="component" value="Unassembled WGS sequence"/>
</dbReference>
<dbReference type="GO" id="GO:0016829">
    <property type="term" value="F:lyase activity"/>
    <property type="evidence" value="ECO:0007669"/>
    <property type="project" value="UniProtKB-KW"/>
</dbReference>
<dbReference type="InterPro" id="IPR043132">
    <property type="entry name" value="BCAT-like_C"/>
</dbReference>
<evidence type="ECO:0000313" key="3">
    <source>
        <dbReference type="Proteomes" id="UP000247811"/>
    </source>
</evidence>
<dbReference type="SUPFAM" id="SSF56752">
    <property type="entry name" value="D-aminoacid aminotransferase-like PLP-dependent enzymes"/>
    <property type="match status" value="1"/>
</dbReference>
<dbReference type="Gene3D" id="3.60.120.10">
    <property type="entry name" value="Anthranilate synthase"/>
    <property type="match status" value="1"/>
</dbReference>
<proteinExistence type="predicted"/>